<keyword evidence="13" id="KW-0694">RNA-binding</keyword>
<evidence type="ECO:0000256" key="1">
    <source>
        <dbReference type="ARBA" id="ARBA00001663"/>
    </source>
</evidence>
<dbReference type="GO" id="GO:0003723">
    <property type="term" value="F:RNA binding"/>
    <property type="evidence" value="ECO:0007669"/>
    <property type="project" value="UniProtKB-KW"/>
</dbReference>
<evidence type="ECO:0000256" key="3">
    <source>
        <dbReference type="ARBA" id="ARBA00004123"/>
    </source>
</evidence>
<evidence type="ECO:0000256" key="2">
    <source>
        <dbReference type="ARBA" id="ARBA00001968"/>
    </source>
</evidence>
<dbReference type="GO" id="GO:0030014">
    <property type="term" value="C:CCR4-NOT complex"/>
    <property type="evidence" value="ECO:0007669"/>
    <property type="project" value="InterPro"/>
</dbReference>
<dbReference type="InterPro" id="IPR036397">
    <property type="entry name" value="RNaseH_sf"/>
</dbReference>
<organism evidence="18 19">
    <name type="scientific">Olea europaea subsp. europaea</name>
    <dbReference type="NCBI Taxonomy" id="158383"/>
    <lineage>
        <taxon>Eukaryota</taxon>
        <taxon>Viridiplantae</taxon>
        <taxon>Streptophyta</taxon>
        <taxon>Embryophyta</taxon>
        <taxon>Tracheophyta</taxon>
        <taxon>Spermatophyta</taxon>
        <taxon>Magnoliopsida</taxon>
        <taxon>eudicotyledons</taxon>
        <taxon>Gunneridae</taxon>
        <taxon>Pentapetalae</taxon>
        <taxon>asterids</taxon>
        <taxon>lamiids</taxon>
        <taxon>Lamiales</taxon>
        <taxon>Oleaceae</taxon>
        <taxon>Oleeae</taxon>
        <taxon>Olea</taxon>
    </lineage>
</organism>
<evidence type="ECO:0000313" key="18">
    <source>
        <dbReference type="EMBL" id="CAA2999456.1"/>
    </source>
</evidence>
<proteinExistence type="inferred from homology"/>
<dbReference type="Pfam" id="PF04857">
    <property type="entry name" value="CAF1"/>
    <property type="match status" value="1"/>
</dbReference>
<evidence type="ECO:0000256" key="11">
    <source>
        <dbReference type="ARBA" id="ARBA00022801"/>
    </source>
</evidence>
<dbReference type="SUPFAM" id="SSF53098">
    <property type="entry name" value="Ribonuclease H-like"/>
    <property type="match status" value="1"/>
</dbReference>
<dbReference type="EMBL" id="CACTIH010005634">
    <property type="protein sequence ID" value="CAA2999456.1"/>
    <property type="molecule type" value="Genomic_DNA"/>
</dbReference>
<comment type="cofactor">
    <cofactor evidence="2">
        <name>a divalent metal cation</name>
        <dbReference type="ChEBI" id="CHEBI:60240"/>
    </cofactor>
</comment>
<evidence type="ECO:0000256" key="12">
    <source>
        <dbReference type="ARBA" id="ARBA00022839"/>
    </source>
</evidence>
<keyword evidence="19" id="KW-1185">Reference proteome</keyword>
<keyword evidence="15" id="KW-0804">Transcription</keyword>
<evidence type="ECO:0000256" key="15">
    <source>
        <dbReference type="ARBA" id="ARBA00023163"/>
    </source>
</evidence>
<dbReference type="AlphaFoldDB" id="A0A8S0T4V4"/>
<keyword evidence="9" id="KW-0540">Nuclease</keyword>
<dbReference type="Gramene" id="OE9A006824T1">
    <property type="protein sequence ID" value="OE9A006824C1"/>
    <property type="gene ID" value="OE9A006824"/>
</dbReference>
<evidence type="ECO:0000256" key="10">
    <source>
        <dbReference type="ARBA" id="ARBA00022723"/>
    </source>
</evidence>
<protein>
    <recommendedName>
        <fullName evidence="7">poly(A)-specific ribonuclease</fullName>
        <ecNumber evidence="7">3.1.13.4</ecNumber>
    </recommendedName>
</protein>
<reference evidence="18 19" key="1">
    <citation type="submission" date="2019-12" db="EMBL/GenBank/DDBJ databases">
        <authorList>
            <person name="Alioto T."/>
            <person name="Alioto T."/>
            <person name="Gomez Garrido J."/>
        </authorList>
    </citation>
    <scope>NUCLEOTIDE SEQUENCE [LARGE SCALE GENOMIC DNA]</scope>
</reference>
<dbReference type="PANTHER" id="PTHR10797">
    <property type="entry name" value="CCR4-NOT TRANSCRIPTION COMPLEX SUBUNIT"/>
    <property type="match status" value="1"/>
</dbReference>
<comment type="function">
    <text evidence="17">Ubiquitous transcription factor required for a diverse set of processes. It is a component of the CCR4 complex involved in the control of gene expression.</text>
</comment>
<evidence type="ECO:0000256" key="8">
    <source>
        <dbReference type="ARBA" id="ARBA00022490"/>
    </source>
</evidence>
<dbReference type="GO" id="GO:0004535">
    <property type="term" value="F:poly(A)-specific ribonuclease activity"/>
    <property type="evidence" value="ECO:0007669"/>
    <property type="project" value="UniProtKB-EC"/>
</dbReference>
<comment type="caution">
    <text evidence="18">The sequence shown here is derived from an EMBL/GenBank/DDBJ whole genome shotgun (WGS) entry which is preliminary data.</text>
</comment>
<evidence type="ECO:0000256" key="17">
    <source>
        <dbReference type="ARBA" id="ARBA00025148"/>
    </source>
</evidence>
<evidence type="ECO:0000256" key="4">
    <source>
        <dbReference type="ARBA" id="ARBA00004496"/>
    </source>
</evidence>
<dbReference type="InterPro" id="IPR006941">
    <property type="entry name" value="RNase_CAF1"/>
</dbReference>
<dbReference type="InterPro" id="IPR012337">
    <property type="entry name" value="RNaseH-like_sf"/>
</dbReference>
<evidence type="ECO:0000256" key="13">
    <source>
        <dbReference type="ARBA" id="ARBA00022884"/>
    </source>
</evidence>
<dbReference type="OrthoDB" id="875336at2759"/>
<keyword evidence="14" id="KW-0805">Transcription regulation</keyword>
<evidence type="ECO:0000256" key="14">
    <source>
        <dbReference type="ARBA" id="ARBA00023015"/>
    </source>
</evidence>
<evidence type="ECO:0000256" key="7">
    <source>
        <dbReference type="ARBA" id="ARBA00012161"/>
    </source>
</evidence>
<comment type="subcellular location">
    <subcellularLocation>
        <location evidence="4">Cytoplasm</location>
    </subcellularLocation>
    <subcellularLocation>
        <location evidence="3">Nucleus</location>
    </subcellularLocation>
</comment>
<dbReference type="Proteomes" id="UP000594638">
    <property type="component" value="Unassembled WGS sequence"/>
</dbReference>
<dbReference type="EC" id="3.1.13.4" evidence="7"/>
<dbReference type="Gene3D" id="3.30.420.10">
    <property type="entry name" value="Ribonuclease H-like superfamily/Ribonuclease H"/>
    <property type="match status" value="1"/>
</dbReference>
<comment type="subunit">
    <text evidence="6">Component of the CCR4-NOT complex, at least composed of CRR4 and CAF1 proteins.</text>
</comment>
<dbReference type="GO" id="GO:0005634">
    <property type="term" value="C:nucleus"/>
    <property type="evidence" value="ECO:0007669"/>
    <property type="project" value="UniProtKB-SubCell"/>
</dbReference>
<evidence type="ECO:0000256" key="16">
    <source>
        <dbReference type="ARBA" id="ARBA00023242"/>
    </source>
</evidence>
<keyword evidence="8" id="KW-0963">Cytoplasm</keyword>
<dbReference type="GO" id="GO:0005737">
    <property type="term" value="C:cytoplasm"/>
    <property type="evidence" value="ECO:0007669"/>
    <property type="project" value="UniProtKB-SubCell"/>
</dbReference>
<name>A0A8S0T4V4_OLEEU</name>
<keyword evidence="11" id="KW-0378">Hydrolase</keyword>
<dbReference type="GO" id="GO:0046872">
    <property type="term" value="F:metal ion binding"/>
    <property type="evidence" value="ECO:0007669"/>
    <property type="project" value="UniProtKB-KW"/>
</dbReference>
<keyword evidence="10" id="KW-0479">Metal-binding</keyword>
<dbReference type="InterPro" id="IPR039637">
    <property type="entry name" value="CNOT7/CNOT8/Pop2"/>
</dbReference>
<evidence type="ECO:0000256" key="6">
    <source>
        <dbReference type="ARBA" id="ARBA00011757"/>
    </source>
</evidence>
<evidence type="ECO:0000256" key="5">
    <source>
        <dbReference type="ARBA" id="ARBA00008372"/>
    </source>
</evidence>
<gene>
    <name evidence="18" type="ORF">OLEA9_A006824</name>
</gene>
<evidence type="ECO:0000256" key="9">
    <source>
        <dbReference type="ARBA" id="ARBA00022722"/>
    </source>
</evidence>
<comment type="similarity">
    <text evidence="5">Belongs to the CAF1 family.</text>
</comment>
<comment type="catalytic activity">
    <reaction evidence="1">
        <text>Exonucleolytic cleavage of poly(A) to 5'-AMP.</text>
        <dbReference type="EC" id="3.1.13.4"/>
    </reaction>
</comment>
<keyword evidence="12" id="KW-0269">Exonuclease</keyword>
<accession>A0A8S0T4V4</accession>
<keyword evidence="16" id="KW-0539">Nucleus</keyword>
<sequence length="312" mass="36329">MAIPIRMQEVWLKNHVAVGPRIGVRAVWRENHKKTEKPVRIREVWQENLEKEFRIIQSVLGQYPNVSMDIEFPGVVYQSDKHYSLLSPSECYLMMKKNVDALKIIQFGLTLSDAQGNLPNLGTEFCYVWEFNFQDFDVDNDLHNPESIDLLKRQGIDFLKNKQKGIRSPQFARLFMLSGLSFRLDPLWLDRNRRTLVTFHGTYDFGFLIKILIQRELPHNLSDFMMLIRVHFGITVYDMKQMIGFCGLYGGLEQVATSLKIKRMAGKSHQAGSDSLLTMQTYMELRKSYFNGPRMVLLNKFNYILTGLTKVC</sequence>
<evidence type="ECO:0000313" key="19">
    <source>
        <dbReference type="Proteomes" id="UP000594638"/>
    </source>
</evidence>